<dbReference type="GO" id="GO:0004842">
    <property type="term" value="F:ubiquitin-protein transferase activity"/>
    <property type="evidence" value="ECO:0007669"/>
    <property type="project" value="TreeGrafter"/>
</dbReference>
<feature type="domain" description="BRCT" evidence="12">
    <location>
        <begin position="812"/>
        <end position="924"/>
    </location>
</feature>
<dbReference type="SMART" id="SM00249">
    <property type="entry name" value="PHD"/>
    <property type="match status" value="1"/>
</dbReference>
<keyword evidence="7" id="KW-0234">DNA repair</keyword>
<dbReference type="SMART" id="SM00292">
    <property type="entry name" value="BRCT"/>
    <property type="match status" value="2"/>
</dbReference>
<keyword evidence="3" id="KW-0677">Repeat</keyword>
<comment type="subcellular location">
    <subcellularLocation>
        <location evidence="1">Nucleus</location>
    </subcellularLocation>
</comment>
<dbReference type="CDD" id="cd17734">
    <property type="entry name" value="BRCT_Bard1_rpt1"/>
    <property type="match status" value="1"/>
</dbReference>
<keyword evidence="15" id="KW-1185">Reference proteome</keyword>
<dbReference type="SUPFAM" id="SSF52113">
    <property type="entry name" value="BRCT domain"/>
    <property type="match status" value="2"/>
</dbReference>
<reference evidence="14 15" key="1">
    <citation type="submission" date="2018-04" db="EMBL/GenBank/DDBJ databases">
        <authorList>
            <person name="Vogel A."/>
        </authorList>
    </citation>
    <scope>NUCLEOTIDE SEQUENCE [LARGE SCALE GENOMIC DNA]</scope>
</reference>
<dbReference type="PROSITE" id="PS51805">
    <property type="entry name" value="EPHD"/>
    <property type="match status" value="1"/>
</dbReference>
<proteinExistence type="predicted"/>
<organism evidence="14 15">
    <name type="scientific">Cuscuta campestris</name>
    <dbReference type="NCBI Taxonomy" id="132261"/>
    <lineage>
        <taxon>Eukaryota</taxon>
        <taxon>Viridiplantae</taxon>
        <taxon>Streptophyta</taxon>
        <taxon>Embryophyta</taxon>
        <taxon>Tracheophyta</taxon>
        <taxon>Spermatophyta</taxon>
        <taxon>Magnoliopsida</taxon>
        <taxon>eudicotyledons</taxon>
        <taxon>Gunneridae</taxon>
        <taxon>Pentapetalae</taxon>
        <taxon>asterids</taxon>
        <taxon>lamiids</taxon>
        <taxon>Solanales</taxon>
        <taxon>Convolvulaceae</taxon>
        <taxon>Cuscuteae</taxon>
        <taxon>Cuscuta</taxon>
        <taxon>Cuscuta subgen. Grammica</taxon>
        <taxon>Cuscuta sect. Cleistogrammica</taxon>
    </lineage>
</organism>
<dbReference type="SMART" id="SM00184">
    <property type="entry name" value="RING"/>
    <property type="match status" value="2"/>
</dbReference>
<evidence type="ECO:0000256" key="9">
    <source>
        <dbReference type="PROSITE-ProRule" id="PRU00175"/>
    </source>
</evidence>
<evidence type="ECO:0008006" key="16">
    <source>
        <dbReference type="Google" id="ProtNLM"/>
    </source>
</evidence>
<dbReference type="GO" id="GO:0000724">
    <property type="term" value="P:double-strand break repair via homologous recombination"/>
    <property type="evidence" value="ECO:0007669"/>
    <property type="project" value="TreeGrafter"/>
</dbReference>
<dbReference type="InterPro" id="IPR001841">
    <property type="entry name" value="Znf_RING"/>
</dbReference>
<dbReference type="PANTHER" id="PTHR13763">
    <property type="entry name" value="BREAST CANCER TYPE 1 SUSCEPTIBILITY PROTEIN BRCA1"/>
    <property type="match status" value="1"/>
</dbReference>
<dbReference type="InterPro" id="IPR031099">
    <property type="entry name" value="BRCA1-associated"/>
</dbReference>
<feature type="domain" description="BRCT" evidence="12">
    <location>
        <begin position="701"/>
        <end position="791"/>
    </location>
</feature>
<dbReference type="InterPro" id="IPR017907">
    <property type="entry name" value="Znf_RING_CS"/>
</dbReference>
<keyword evidence="6" id="KW-0862">Zinc</keyword>
<evidence type="ECO:0000256" key="10">
    <source>
        <dbReference type="SAM" id="MobiDB-lite"/>
    </source>
</evidence>
<gene>
    <name evidence="14" type="ORF">CCAM_LOCUS16645</name>
</gene>
<dbReference type="InterPro" id="IPR001357">
    <property type="entry name" value="BRCT_dom"/>
</dbReference>
<evidence type="ECO:0000256" key="1">
    <source>
        <dbReference type="ARBA" id="ARBA00004123"/>
    </source>
</evidence>
<evidence type="ECO:0000256" key="3">
    <source>
        <dbReference type="ARBA" id="ARBA00022737"/>
    </source>
</evidence>
<feature type="region of interest" description="Disordered" evidence="10">
    <location>
        <begin position="203"/>
        <end position="249"/>
    </location>
</feature>
<evidence type="ECO:0000259" key="11">
    <source>
        <dbReference type="PROSITE" id="PS50089"/>
    </source>
</evidence>
<keyword evidence="2" id="KW-0479">Metal-binding</keyword>
<dbReference type="Pfam" id="PF13771">
    <property type="entry name" value="zf-HC5HC2H"/>
    <property type="match status" value="1"/>
</dbReference>
<name>A0A484LFK6_9ASTE</name>
<dbReference type="FunFam" id="3.30.40.10:FF:000352">
    <property type="entry name" value="Breast cancer associated RING 1"/>
    <property type="match status" value="1"/>
</dbReference>
<dbReference type="InterPro" id="IPR034732">
    <property type="entry name" value="EPHD"/>
</dbReference>
<dbReference type="SUPFAM" id="SSF57850">
    <property type="entry name" value="RING/U-box"/>
    <property type="match status" value="1"/>
</dbReference>
<evidence type="ECO:0000313" key="15">
    <source>
        <dbReference type="Proteomes" id="UP000595140"/>
    </source>
</evidence>
<evidence type="ECO:0000259" key="12">
    <source>
        <dbReference type="PROSITE" id="PS50172"/>
    </source>
</evidence>
<evidence type="ECO:0000256" key="4">
    <source>
        <dbReference type="ARBA" id="ARBA00022763"/>
    </source>
</evidence>
<dbReference type="PROSITE" id="PS00518">
    <property type="entry name" value="ZF_RING_1"/>
    <property type="match status" value="1"/>
</dbReference>
<dbReference type="Gene3D" id="3.40.50.10190">
    <property type="entry name" value="BRCT domain"/>
    <property type="match status" value="2"/>
</dbReference>
<dbReference type="GO" id="GO:0005634">
    <property type="term" value="C:nucleus"/>
    <property type="evidence" value="ECO:0007669"/>
    <property type="project" value="UniProtKB-SubCell"/>
</dbReference>
<dbReference type="PANTHER" id="PTHR13763:SF0">
    <property type="entry name" value="BREAST CANCER TYPE 1 SUSCEPTIBILITY PROTEIN"/>
    <property type="match status" value="1"/>
</dbReference>
<dbReference type="AlphaFoldDB" id="A0A484LFK6"/>
<dbReference type="CDD" id="cd15571">
    <property type="entry name" value="ePHD"/>
    <property type="match status" value="1"/>
</dbReference>
<dbReference type="Pfam" id="PF13923">
    <property type="entry name" value="zf-C3HC4_2"/>
    <property type="match status" value="1"/>
</dbReference>
<protein>
    <recommendedName>
        <fullName evidence="16">RING-type E3 ubiquitin transferase BRCA1</fullName>
    </recommendedName>
</protein>
<evidence type="ECO:0000256" key="5">
    <source>
        <dbReference type="ARBA" id="ARBA00022771"/>
    </source>
</evidence>
<sequence>MADAAHLERMGRELKCPICLSLLNSAASLTCNHVFCNSCIHASMKSAANCPVCKVPFRPREIRPAPQMDNLVNIYKSLEAASGVNIFVTQTETSTKTIGDENKSDSPKTIGIAENENASQKTMNESHTSSFLRASFPTKKRVQVQQHYHLESPPPTKLVVQTGEVTVTEPHNSPLVNKGKRVLNERGELNICPFFWLREDIEKSSQQSAESDRDNPTDTPSDIPCFSDMKDSDDENPLEMSPKSVAPGDIAKNTHFSDSEMFEWTQRPCSPELLSSPLKLQVEDSFECERVVQDTGATIVDLNTLLGLKSGTIKNIPDENGINIEDANQPRISSLRNEMSGVKSRVRNSSKTLLNFVSKRKNGRKRAIHEPTGAPSSPYKIAKLSERCHIQRHGKKGKVTVTQQRTACHMLKRGKRIPKDKTLPIGDVALNSSSLNTLAPIIDNKELKNCGSKIRSKFKCAEKSKHKKQVTFSEETPEDDIAEKFEDNSIEDTQIPESTSNNLCMNTNNLPKAKTSLCNLSGSVLQKCQTTPVKIQCAFCHSAVESEESGLMVHYLNGKPITDHIGATKIISVHKNCAEWAPNVYFNDDDEIINLETELRRSRNISCSFCGVKGAALGCYEKTCRKSFHVPCAKRTLQCRWDYDNFVMLCPLHACHKLPTELPAFRSREKRKCELRNSCINQPQVSVGIDSHGGLWKSQSKDKSLVLCCSAISDAEKAIVSDFERLSGATVLKTWDPSVTHLIASTDENGACKRTFKFLMGVLGGKWILTIEWIKACLNAAEPLDEHQYEIAVDTHGVRDGPRIGRLRMSNKQPKLFNGYKFYFMGDFLPSYKNYLHDLVVAAGGIVLNRKPVDEPALSSGSSPTLIVYSLELPNGKCEPREKSSIFENRRFAAEALARSTGSLAATNSWILNSIAGSKLQHLI</sequence>
<evidence type="ECO:0000259" key="13">
    <source>
        <dbReference type="PROSITE" id="PS51805"/>
    </source>
</evidence>
<evidence type="ECO:0000256" key="6">
    <source>
        <dbReference type="ARBA" id="ARBA00022833"/>
    </source>
</evidence>
<evidence type="ECO:0000256" key="7">
    <source>
        <dbReference type="ARBA" id="ARBA00023204"/>
    </source>
</evidence>
<feature type="domain" description="RING-type" evidence="11">
    <location>
        <begin position="16"/>
        <end position="54"/>
    </location>
</feature>
<dbReference type="PROSITE" id="PS50089">
    <property type="entry name" value="ZF_RING_2"/>
    <property type="match status" value="1"/>
</dbReference>
<keyword evidence="5 9" id="KW-0863">Zinc-finger</keyword>
<dbReference type="Proteomes" id="UP000595140">
    <property type="component" value="Unassembled WGS sequence"/>
</dbReference>
<dbReference type="Pfam" id="PF00533">
    <property type="entry name" value="BRCT"/>
    <property type="match status" value="1"/>
</dbReference>
<dbReference type="OrthoDB" id="2384350at2759"/>
<feature type="domain" description="PHD-type" evidence="13">
    <location>
        <begin position="534"/>
        <end position="654"/>
    </location>
</feature>
<dbReference type="InterPro" id="IPR036420">
    <property type="entry name" value="BRCT_dom_sf"/>
</dbReference>
<dbReference type="InterPro" id="IPR013083">
    <property type="entry name" value="Znf_RING/FYVE/PHD"/>
</dbReference>
<dbReference type="GO" id="GO:0008270">
    <property type="term" value="F:zinc ion binding"/>
    <property type="evidence" value="ECO:0007669"/>
    <property type="project" value="UniProtKB-KW"/>
</dbReference>
<dbReference type="EMBL" id="OOIL02001381">
    <property type="protein sequence ID" value="VFQ74869.1"/>
    <property type="molecule type" value="Genomic_DNA"/>
</dbReference>
<keyword evidence="8" id="KW-0539">Nucleus</keyword>
<evidence type="ECO:0000256" key="2">
    <source>
        <dbReference type="ARBA" id="ARBA00022723"/>
    </source>
</evidence>
<evidence type="ECO:0000313" key="14">
    <source>
        <dbReference type="EMBL" id="VFQ74869.1"/>
    </source>
</evidence>
<dbReference type="PROSITE" id="PS50172">
    <property type="entry name" value="BRCT"/>
    <property type="match status" value="2"/>
</dbReference>
<keyword evidence="4" id="KW-0227">DNA damage</keyword>
<dbReference type="FunFam" id="3.40.50.10190:FF:000006">
    <property type="entry name" value="Breast cancer type 1 susceptibility protein homolog"/>
    <property type="match status" value="1"/>
</dbReference>
<dbReference type="GO" id="GO:0045944">
    <property type="term" value="P:positive regulation of transcription by RNA polymerase II"/>
    <property type="evidence" value="ECO:0007669"/>
    <property type="project" value="TreeGrafter"/>
</dbReference>
<evidence type="ECO:0000256" key="8">
    <source>
        <dbReference type="ARBA" id="ARBA00023242"/>
    </source>
</evidence>
<accession>A0A484LFK6</accession>
<dbReference type="InterPro" id="IPR001965">
    <property type="entry name" value="Znf_PHD"/>
</dbReference>
<dbReference type="Gene3D" id="3.30.40.10">
    <property type="entry name" value="Zinc/RING finger domain, C3HC4 (zinc finger)"/>
    <property type="match status" value="2"/>
</dbReference>